<evidence type="ECO:0000313" key="1">
    <source>
        <dbReference type="EMBL" id="SFV60966.1"/>
    </source>
</evidence>
<organism evidence="1">
    <name type="scientific">hydrothermal vent metagenome</name>
    <dbReference type="NCBI Taxonomy" id="652676"/>
    <lineage>
        <taxon>unclassified sequences</taxon>
        <taxon>metagenomes</taxon>
        <taxon>ecological metagenomes</taxon>
    </lineage>
</organism>
<accession>A0A1W1C5A6</accession>
<proteinExistence type="predicted"/>
<protein>
    <submittedName>
        <fullName evidence="1">Uncharacterized protein</fullName>
    </submittedName>
</protein>
<dbReference type="AlphaFoldDB" id="A0A1W1C5A6"/>
<dbReference type="EMBL" id="FPHE01000103">
    <property type="protein sequence ID" value="SFV60966.1"/>
    <property type="molecule type" value="Genomic_DNA"/>
</dbReference>
<sequence length="40" mass="4333">MGNLIKPVGKLQRGQSSQNIILELALASPTNYILQILPSL</sequence>
<name>A0A1W1C5A6_9ZZZZ</name>
<reference evidence="1" key="1">
    <citation type="submission" date="2016-10" db="EMBL/GenBank/DDBJ databases">
        <authorList>
            <person name="de Groot N.N."/>
        </authorList>
    </citation>
    <scope>NUCLEOTIDE SEQUENCE</scope>
</reference>
<gene>
    <name evidence="1" type="ORF">MNB_SV-12-1174</name>
</gene>